<dbReference type="AlphaFoldDB" id="C4WJ09"/>
<dbReference type="InterPro" id="IPR016142">
    <property type="entry name" value="Citrate_synth-like_lrg_a-sub"/>
</dbReference>
<organism evidence="8 9">
    <name type="scientific">Brucella intermedia LMG 3301</name>
    <dbReference type="NCBI Taxonomy" id="641118"/>
    <lineage>
        <taxon>Bacteria</taxon>
        <taxon>Pseudomonadati</taxon>
        <taxon>Pseudomonadota</taxon>
        <taxon>Alphaproteobacteria</taxon>
        <taxon>Hyphomicrobiales</taxon>
        <taxon>Brucellaceae</taxon>
        <taxon>Brucella/Ochrobactrum group</taxon>
        <taxon>Brucella</taxon>
    </lineage>
</organism>
<dbReference type="GO" id="GO:0005975">
    <property type="term" value="P:carbohydrate metabolic process"/>
    <property type="evidence" value="ECO:0007669"/>
    <property type="project" value="TreeGrafter"/>
</dbReference>
<comment type="catalytic activity">
    <reaction evidence="4">
        <text>oxaloacetate + acetyl-CoA + H2O = citrate + CoA + H(+)</text>
        <dbReference type="Rhea" id="RHEA:16845"/>
        <dbReference type="ChEBI" id="CHEBI:15377"/>
        <dbReference type="ChEBI" id="CHEBI:15378"/>
        <dbReference type="ChEBI" id="CHEBI:16452"/>
        <dbReference type="ChEBI" id="CHEBI:16947"/>
        <dbReference type="ChEBI" id="CHEBI:57287"/>
        <dbReference type="ChEBI" id="CHEBI:57288"/>
        <dbReference type="EC" id="2.3.3.16"/>
    </reaction>
</comment>
<evidence type="ECO:0000256" key="2">
    <source>
        <dbReference type="ARBA" id="ARBA00010566"/>
    </source>
</evidence>
<reference evidence="8 9" key="1">
    <citation type="submission" date="2009-05" db="EMBL/GenBank/DDBJ databases">
        <authorList>
            <person name="Setubal J.C."/>
            <person name="Boyle S."/>
            <person name="Crasta O.R."/>
            <person name="Gillespie J.J."/>
            <person name="Kenyon R.W."/>
            <person name="Lu J."/>
            <person name="Mane S."/>
            <person name="Nagrani S."/>
            <person name="Shallom J.M."/>
            <person name="Shallom S."/>
            <person name="Shukla M."/>
            <person name="Snyder E.E."/>
            <person name="Sobral B.W."/>
            <person name="Wattam A.R."/>
            <person name="Will R."/>
            <person name="Williams K."/>
            <person name="Yoo H."/>
            <person name="Munk C."/>
            <person name="Tapia R."/>
            <person name="Green L."/>
            <person name="Rogers Y."/>
            <person name="Detter J.C."/>
            <person name="Bruce D."/>
            <person name="Brettin T.S."/>
            <person name="Tsolis R."/>
        </authorList>
    </citation>
    <scope>NUCLEOTIDE SEQUENCE [LARGE SCALE GENOMIC DNA]</scope>
    <source>
        <strain evidence="8 9">LMG 3301</strain>
    </source>
</reference>
<accession>C4WJ09</accession>
<dbReference type="InterPro" id="IPR024176">
    <property type="entry name" value="Citrate_synthase_bac-typ"/>
</dbReference>
<dbReference type="SUPFAM" id="SSF48256">
    <property type="entry name" value="Citrate synthase"/>
    <property type="match status" value="1"/>
</dbReference>
<dbReference type="Pfam" id="PF00285">
    <property type="entry name" value="Citrate_synt"/>
    <property type="match status" value="1"/>
</dbReference>
<dbReference type="NCBIfam" id="NF009005">
    <property type="entry name" value="PRK12350.1"/>
    <property type="match status" value="1"/>
</dbReference>
<dbReference type="GO" id="GO:0036440">
    <property type="term" value="F:citrate synthase activity"/>
    <property type="evidence" value="ECO:0007669"/>
    <property type="project" value="UniProtKB-EC"/>
</dbReference>
<dbReference type="InterPro" id="IPR002020">
    <property type="entry name" value="Citrate_synthase"/>
</dbReference>
<evidence type="ECO:0000256" key="4">
    <source>
        <dbReference type="ARBA" id="ARBA00049288"/>
    </source>
</evidence>
<feature type="active site" evidence="6">
    <location>
        <position position="324"/>
    </location>
</feature>
<dbReference type="UniPathway" id="UPA00223">
    <property type="reaction ID" value="UER00717"/>
</dbReference>
<evidence type="ECO:0000256" key="6">
    <source>
        <dbReference type="PIRSR" id="PIRSR001369-1"/>
    </source>
</evidence>
<gene>
    <name evidence="8" type="ORF">OINT_1001206</name>
</gene>
<protein>
    <recommendedName>
        <fullName evidence="5">Citrate synthase</fullName>
    </recommendedName>
</protein>
<evidence type="ECO:0000256" key="7">
    <source>
        <dbReference type="RuleBase" id="RU003406"/>
    </source>
</evidence>
<proteinExistence type="inferred from homology"/>
<comment type="similarity">
    <text evidence="2 5 7">Belongs to the citrate synthase family.</text>
</comment>
<dbReference type="InterPro" id="IPR036969">
    <property type="entry name" value="Citrate_synthase_sf"/>
</dbReference>
<evidence type="ECO:0000256" key="3">
    <source>
        <dbReference type="ARBA" id="ARBA00022679"/>
    </source>
</evidence>
<evidence type="ECO:0000256" key="5">
    <source>
        <dbReference type="PIRNR" id="PIRNR001369"/>
    </source>
</evidence>
<comment type="pathway">
    <text evidence="1">Carbohydrate metabolism; tricarboxylic acid cycle; isocitrate from oxaloacetate: step 1/2.</text>
</comment>
<dbReference type="PROSITE" id="PS00480">
    <property type="entry name" value="CITRATE_SYNTHASE"/>
    <property type="match status" value="1"/>
</dbReference>
<keyword evidence="3 5" id="KW-0808">Transferase</keyword>
<dbReference type="InterPro" id="IPR016143">
    <property type="entry name" value="Citrate_synth-like_sm_a-sub"/>
</dbReference>
<dbReference type="PRINTS" id="PR00143">
    <property type="entry name" value="CITRTSNTHASE"/>
</dbReference>
<feature type="active site" evidence="6">
    <location>
        <position position="264"/>
    </location>
</feature>
<dbReference type="PIRSF" id="PIRSF001369">
    <property type="entry name" value="Citrate_synth"/>
    <property type="match status" value="1"/>
</dbReference>
<dbReference type="Gene3D" id="1.10.580.10">
    <property type="entry name" value="Citrate Synthase, domain 1"/>
    <property type="match status" value="1"/>
</dbReference>
<dbReference type="Proteomes" id="UP000004386">
    <property type="component" value="Unassembled WGS sequence"/>
</dbReference>
<dbReference type="EMBL" id="ACQA01000001">
    <property type="protein sequence ID" value="EEQ95810.1"/>
    <property type="molecule type" value="Genomic_DNA"/>
</dbReference>
<name>C4WJ09_9HYPH</name>
<dbReference type="PANTHER" id="PTHR11739">
    <property type="entry name" value="CITRATE SYNTHASE"/>
    <property type="match status" value="1"/>
</dbReference>
<dbReference type="GO" id="GO:0006099">
    <property type="term" value="P:tricarboxylic acid cycle"/>
    <property type="evidence" value="ECO:0007669"/>
    <property type="project" value="UniProtKB-UniPathway"/>
</dbReference>
<evidence type="ECO:0000313" key="9">
    <source>
        <dbReference type="Proteomes" id="UP000004386"/>
    </source>
</evidence>
<dbReference type="InterPro" id="IPR019810">
    <property type="entry name" value="Citrate_synthase_AS"/>
</dbReference>
<sequence length="382" mass="41787">MTSIILGTNVERQTRRNTMNSGLEDVVAAETVLSDVDGLAGRLVIRGRSLDDLVPHSSVEDGIELLWDGFFEQLPTGEELQKALGEARLQVFHHTDALDDALMELSPLEALRALMARIPDEGDLTAALHLMAAPAVFTTAILRERKGRRPIRPDPTLPHSADILRMMNAGMPDEVEVAGLDTYLMAVCDHGLNASTFAARVVASTRAGLTSSLLAAISALKGPLHGGAPGPVLDMLDAIGRPDNAEWWLESAIADGERLMGFGHRVYRVRDPRADALKGALKRIESLGHERGKHRVELAEAVEKAAIAILRRHKPDRALETNVEFYTALLLEQLGFPREAFTCVFAMGRTMGWIAHCREQIATNKLIRPQSRYVGPKVELVA</sequence>
<dbReference type="CDD" id="cd06109">
    <property type="entry name" value="BsCS-I_like"/>
    <property type="match status" value="1"/>
</dbReference>
<evidence type="ECO:0000313" key="8">
    <source>
        <dbReference type="EMBL" id="EEQ95810.1"/>
    </source>
</evidence>
<evidence type="ECO:0000256" key="1">
    <source>
        <dbReference type="ARBA" id="ARBA00004751"/>
    </source>
</evidence>
<comment type="caution">
    <text evidence="8">The sequence shown here is derived from an EMBL/GenBank/DDBJ whole genome shotgun (WGS) entry which is preliminary data.</text>
</comment>
<dbReference type="GO" id="GO:0005829">
    <property type="term" value="C:cytosol"/>
    <property type="evidence" value="ECO:0007669"/>
    <property type="project" value="TreeGrafter"/>
</dbReference>
<dbReference type="Gene3D" id="1.10.230.10">
    <property type="entry name" value="Cytochrome P450-Terp, domain 2"/>
    <property type="match status" value="1"/>
</dbReference>
<dbReference type="HOGENOM" id="CLU_025068_2_1_5"/>
<dbReference type="PANTHER" id="PTHR11739:SF23">
    <property type="entry name" value="CITRATE SYNTHASE 2-RELATED"/>
    <property type="match status" value="1"/>
</dbReference>